<dbReference type="GO" id="GO:0031167">
    <property type="term" value="P:rRNA methylation"/>
    <property type="evidence" value="ECO:0007669"/>
    <property type="project" value="InterPro"/>
</dbReference>
<evidence type="ECO:0000313" key="3">
    <source>
        <dbReference type="EMBL" id="EQD50473.1"/>
    </source>
</evidence>
<proteinExistence type="predicted"/>
<dbReference type="PANTHER" id="PTHR43542:SF1">
    <property type="entry name" value="METHYLTRANSFERASE"/>
    <property type="match status" value="1"/>
</dbReference>
<reference evidence="3" key="2">
    <citation type="journal article" date="2014" name="ISME J.">
        <title>Microbial stratification in low pH oxic and suboxic macroscopic growths along an acid mine drainage.</title>
        <authorList>
            <person name="Mendez-Garcia C."/>
            <person name="Mesa V."/>
            <person name="Sprenger R.R."/>
            <person name="Richter M."/>
            <person name="Diez M.S."/>
            <person name="Solano J."/>
            <person name="Bargiela R."/>
            <person name="Golyshina O.V."/>
            <person name="Manteca A."/>
            <person name="Ramos J.L."/>
            <person name="Gallego J.R."/>
            <person name="Llorente I."/>
            <person name="Martins Dos Santos V.A."/>
            <person name="Jensen O.N."/>
            <person name="Pelaez A.I."/>
            <person name="Sanchez J."/>
            <person name="Ferrer M."/>
        </authorList>
    </citation>
    <scope>NUCLEOTIDE SEQUENCE</scope>
</reference>
<protein>
    <submittedName>
        <fullName evidence="3">Methyltransferase</fullName>
    </submittedName>
</protein>
<dbReference type="PIRSF" id="PIRSF004553">
    <property type="entry name" value="CHP00095"/>
    <property type="match status" value="1"/>
</dbReference>
<dbReference type="GO" id="GO:0003676">
    <property type="term" value="F:nucleic acid binding"/>
    <property type="evidence" value="ECO:0007669"/>
    <property type="project" value="InterPro"/>
</dbReference>
<gene>
    <name evidence="3" type="ORF">B2A_07294</name>
</gene>
<comment type="caution">
    <text evidence="3">The sequence shown here is derived from an EMBL/GenBank/DDBJ whole genome shotgun (WGS) entry which is preliminary data.</text>
</comment>
<reference evidence="3" key="1">
    <citation type="submission" date="2013-08" db="EMBL/GenBank/DDBJ databases">
        <authorList>
            <person name="Mendez C."/>
            <person name="Richter M."/>
            <person name="Ferrer M."/>
            <person name="Sanchez J."/>
        </authorList>
    </citation>
    <scope>NUCLEOTIDE SEQUENCE</scope>
</reference>
<name>T1A0M3_9ZZZZ</name>
<keyword evidence="2 3" id="KW-0808">Transferase</keyword>
<organism evidence="3">
    <name type="scientific">mine drainage metagenome</name>
    <dbReference type="NCBI Taxonomy" id="410659"/>
    <lineage>
        <taxon>unclassified sequences</taxon>
        <taxon>metagenomes</taxon>
        <taxon>ecological metagenomes</taxon>
    </lineage>
</organism>
<dbReference type="EMBL" id="AUZZ01005214">
    <property type="protein sequence ID" value="EQD50473.1"/>
    <property type="molecule type" value="Genomic_DNA"/>
</dbReference>
<sequence length="168" mass="18044">AIRPTPDRVRETLFNWLAGAVAGARCLDLFAGSGVLGLEALSRGARHVTFVEHEPSAARAIEACLAQWDRERRCSWRVVAADAQAFLGAAGQPFELVFLDPPFSAGTLAPVTARLEDGGWLAPEARIYVECPAADVPPVPAGWARARSKRAGQVGYHLYLRHTGNAAE</sequence>
<dbReference type="SUPFAM" id="SSF53335">
    <property type="entry name" value="S-adenosyl-L-methionine-dependent methyltransferases"/>
    <property type="match status" value="1"/>
</dbReference>
<keyword evidence="1 3" id="KW-0489">Methyltransferase</keyword>
<evidence type="ECO:0000256" key="1">
    <source>
        <dbReference type="ARBA" id="ARBA00022603"/>
    </source>
</evidence>
<evidence type="ECO:0000256" key="2">
    <source>
        <dbReference type="ARBA" id="ARBA00022679"/>
    </source>
</evidence>
<dbReference type="InterPro" id="IPR004398">
    <property type="entry name" value="RNA_MeTrfase_RsmD"/>
</dbReference>
<dbReference type="PANTHER" id="PTHR43542">
    <property type="entry name" value="METHYLTRANSFERASE"/>
    <property type="match status" value="1"/>
</dbReference>
<dbReference type="Pfam" id="PF03602">
    <property type="entry name" value="Cons_hypoth95"/>
    <property type="match status" value="1"/>
</dbReference>
<dbReference type="InterPro" id="IPR002052">
    <property type="entry name" value="DNA_methylase_N6_adenine_CS"/>
</dbReference>
<dbReference type="CDD" id="cd02440">
    <property type="entry name" value="AdoMet_MTases"/>
    <property type="match status" value="1"/>
</dbReference>
<feature type="non-terminal residue" evidence="3">
    <location>
        <position position="1"/>
    </location>
</feature>
<accession>T1A0M3</accession>
<dbReference type="GO" id="GO:0008168">
    <property type="term" value="F:methyltransferase activity"/>
    <property type="evidence" value="ECO:0007669"/>
    <property type="project" value="UniProtKB-KW"/>
</dbReference>
<dbReference type="Gene3D" id="3.40.50.150">
    <property type="entry name" value="Vaccinia Virus protein VP39"/>
    <property type="match status" value="1"/>
</dbReference>
<dbReference type="AlphaFoldDB" id="T1A0M3"/>
<dbReference type="NCBIfam" id="TIGR00095">
    <property type="entry name" value="16S rRNA (guanine(966)-N(2))-methyltransferase RsmD"/>
    <property type="match status" value="1"/>
</dbReference>
<dbReference type="InterPro" id="IPR029063">
    <property type="entry name" value="SAM-dependent_MTases_sf"/>
</dbReference>
<dbReference type="PROSITE" id="PS00092">
    <property type="entry name" value="N6_MTASE"/>
    <property type="match status" value="1"/>
</dbReference>